<feature type="compositionally biased region" description="Pro residues" evidence="1">
    <location>
        <begin position="47"/>
        <end position="56"/>
    </location>
</feature>
<reference evidence="3" key="1">
    <citation type="submission" date="2014-01" db="EMBL/GenBank/DDBJ databases">
        <title>The Genome Sequence of Anopheles melas CM1001059_A (V2).</title>
        <authorList>
            <consortium name="The Broad Institute Genomics Platform"/>
            <person name="Neafsey D.E."/>
            <person name="Besansky N."/>
            <person name="Howell P."/>
            <person name="Walton C."/>
            <person name="Young S.K."/>
            <person name="Zeng Q."/>
            <person name="Gargeya S."/>
            <person name="Fitzgerald M."/>
            <person name="Haas B."/>
            <person name="Abouelleil A."/>
            <person name="Allen A.W."/>
            <person name="Alvarado L."/>
            <person name="Arachchi H.M."/>
            <person name="Berlin A.M."/>
            <person name="Chapman S.B."/>
            <person name="Gainer-Dewar J."/>
            <person name="Goldberg J."/>
            <person name="Griggs A."/>
            <person name="Gujja S."/>
            <person name="Hansen M."/>
            <person name="Howarth C."/>
            <person name="Imamovic A."/>
            <person name="Ireland A."/>
            <person name="Larimer J."/>
            <person name="McCowan C."/>
            <person name="Murphy C."/>
            <person name="Pearson M."/>
            <person name="Poon T.W."/>
            <person name="Priest M."/>
            <person name="Roberts A."/>
            <person name="Saif S."/>
            <person name="Shea T."/>
            <person name="Sisk P."/>
            <person name="Sykes S."/>
            <person name="Wortman J."/>
            <person name="Nusbaum C."/>
            <person name="Birren B."/>
        </authorList>
    </citation>
    <scope>NUCLEOTIDE SEQUENCE [LARGE SCALE GENOMIC DNA]</scope>
    <source>
        <strain evidence="3">CM1001059</strain>
    </source>
</reference>
<keyword evidence="3" id="KW-1185">Reference proteome</keyword>
<organism evidence="2 3">
    <name type="scientific">Anopheles melas</name>
    <dbReference type="NCBI Taxonomy" id="34690"/>
    <lineage>
        <taxon>Eukaryota</taxon>
        <taxon>Metazoa</taxon>
        <taxon>Ecdysozoa</taxon>
        <taxon>Arthropoda</taxon>
        <taxon>Hexapoda</taxon>
        <taxon>Insecta</taxon>
        <taxon>Pterygota</taxon>
        <taxon>Neoptera</taxon>
        <taxon>Endopterygota</taxon>
        <taxon>Diptera</taxon>
        <taxon>Nematocera</taxon>
        <taxon>Culicoidea</taxon>
        <taxon>Culicidae</taxon>
        <taxon>Anophelinae</taxon>
        <taxon>Anopheles</taxon>
    </lineage>
</organism>
<dbReference type="AlphaFoldDB" id="A0A182TGC0"/>
<evidence type="ECO:0000256" key="1">
    <source>
        <dbReference type="SAM" id="MobiDB-lite"/>
    </source>
</evidence>
<dbReference type="EnsemblMetazoa" id="AMEC001825-RA">
    <property type="protein sequence ID" value="AMEC001825-PA"/>
    <property type="gene ID" value="AMEC001825"/>
</dbReference>
<name>A0A182TGC0_9DIPT</name>
<reference evidence="2" key="2">
    <citation type="submission" date="2020-05" db="UniProtKB">
        <authorList>
            <consortium name="EnsemblMetazoa"/>
        </authorList>
    </citation>
    <scope>IDENTIFICATION</scope>
    <source>
        <strain evidence="2">CM1001059</strain>
    </source>
</reference>
<sequence>MMKRTEDETRGPGSTYQFLDLTDAGQTDAAALMGILYPSSSGSANTAPPPQHPPPGAIGFSRKEESPPRNDSFSVRMFAPRLTTPLPHQNGLNPNARAFDPVPVVILPRPTAMMGIGGGGVGVGVGSSSKSRSPGKEFAEQLEAAASPLVIASDSAGGGGGAVVVPPHGGGMVLVPVRKHSLVPIASRPLALPDQPQHPQYPQQQQPVPPSVLVPTAGNVGFMARSSLLPGGGGGGGPPPLRPVPPPIVSATATSSAPPLPTFGKRCCFKKPNRHFVEPKSHF</sequence>
<accession>A0A182TGC0</accession>
<dbReference type="VEuPathDB" id="VectorBase:AMEC001825"/>
<feature type="region of interest" description="Disordered" evidence="1">
    <location>
        <begin position="38"/>
        <end position="73"/>
    </location>
</feature>
<evidence type="ECO:0000313" key="2">
    <source>
        <dbReference type="EnsemblMetazoa" id="AMEC001825-PA"/>
    </source>
</evidence>
<evidence type="ECO:0000313" key="3">
    <source>
        <dbReference type="Proteomes" id="UP000075902"/>
    </source>
</evidence>
<dbReference type="STRING" id="34690.A0A182TGC0"/>
<proteinExistence type="predicted"/>
<protein>
    <submittedName>
        <fullName evidence="2">Uncharacterized protein</fullName>
    </submittedName>
</protein>
<dbReference type="Proteomes" id="UP000075902">
    <property type="component" value="Unassembled WGS sequence"/>
</dbReference>
<feature type="region of interest" description="Disordered" evidence="1">
    <location>
        <begin position="224"/>
        <end position="244"/>
    </location>
</feature>